<sequence>MSKSNFRYDINGLRAYAVMLVTLFHFGISGFSAGFIGVDIFFVISGFLMTSIVIKGLEKGNFSLLNFYLSRAIRIIPALFFLCSILLIIGWFLLLPLDYRALAKHSLSSVNFFSNIVYWKESGYFDTESHNKALLHTWSLSVEWQFYIIFPIIVALLYKIKSSRSFIFLSFVTTSILSFILSIIITNSNASSGFFLLPTRAWEMLLGGVIFFIPKDKIPYQKPMEILGFVLILISCLIFSTSTLWPSFNAFLPVLGIFLILLSNQQNSILTRGKVFQWLGDKSYSIYLWHWPIVFFLHYYYNHDSSTFISLGLALSIFFGWLSYNFIEAPARKYLSSLNKLKAYIIWIISVGLITSICLFIFKFNGITKRFSDDINAISAIKKDKNPRVEECLSKSNDEKLTKCIYGDGETSLIVIGDSHADGLLNGVLNALPSNKSLITYNISGCSTIIGLKRTDDKSFKCGEKVSKLIKILNKYPKNIPILIVNRANVIFNWELNGKPIYYVNSPYNDFSLKNIDEMSEAYLSTIKLITQYHKVYMTSPIPETDVDIPSISAKIMAYDLPLQQKLTISLAEHEELNKEVLYVQKKASDLYGVKIINLSEFFCDKEFCNFTHSNKPLFHDNNHISWQAASLLAPIFKKEIFER</sequence>
<evidence type="ECO:0000259" key="3">
    <source>
        <dbReference type="Pfam" id="PF19040"/>
    </source>
</evidence>
<feature type="transmembrane region" description="Helical" evidence="1">
    <location>
        <begin position="344"/>
        <end position="362"/>
    </location>
</feature>
<protein>
    <submittedName>
        <fullName evidence="4">Acyltransferase</fullName>
    </submittedName>
</protein>
<keyword evidence="1" id="KW-1133">Transmembrane helix</keyword>
<dbReference type="PANTHER" id="PTHR23028:SF53">
    <property type="entry name" value="ACYL_TRANSF_3 DOMAIN-CONTAINING PROTEIN"/>
    <property type="match status" value="1"/>
</dbReference>
<dbReference type="GO" id="GO:0016020">
    <property type="term" value="C:membrane"/>
    <property type="evidence" value="ECO:0007669"/>
    <property type="project" value="TreeGrafter"/>
</dbReference>
<keyword evidence="1" id="KW-0472">Membrane</keyword>
<feature type="transmembrane region" description="Helical" evidence="1">
    <location>
        <begin position="192"/>
        <end position="214"/>
    </location>
</feature>
<dbReference type="Pfam" id="PF01757">
    <property type="entry name" value="Acyl_transf_3"/>
    <property type="match status" value="1"/>
</dbReference>
<dbReference type="InterPro" id="IPR002656">
    <property type="entry name" value="Acyl_transf_3_dom"/>
</dbReference>
<dbReference type="GO" id="GO:0009103">
    <property type="term" value="P:lipopolysaccharide biosynthetic process"/>
    <property type="evidence" value="ECO:0007669"/>
    <property type="project" value="TreeGrafter"/>
</dbReference>
<evidence type="ECO:0000256" key="1">
    <source>
        <dbReference type="SAM" id="Phobius"/>
    </source>
</evidence>
<dbReference type="RefSeq" id="WP_171540749.1">
    <property type="nucleotide sequence ID" value="NZ_JABERL010000032.1"/>
</dbReference>
<feature type="transmembrane region" description="Helical" evidence="1">
    <location>
        <begin position="167"/>
        <end position="186"/>
    </location>
</feature>
<keyword evidence="4" id="KW-0012">Acyltransferase</keyword>
<dbReference type="Pfam" id="PF19040">
    <property type="entry name" value="SGNH"/>
    <property type="match status" value="1"/>
</dbReference>
<accession>A0A7Y2WBG1</accession>
<organism evidence="4 5">
    <name type="scientific">Acinetobacter terrae</name>
    <dbReference type="NCBI Taxonomy" id="2731247"/>
    <lineage>
        <taxon>Bacteria</taxon>
        <taxon>Pseudomonadati</taxon>
        <taxon>Pseudomonadota</taxon>
        <taxon>Gammaproteobacteria</taxon>
        <taxon>Moraxellales</taxon>
        <taxon>Moraxellaceae</taxon>
        <taxon>Acinetobacter</taxon>
        <taxon>Acinetobacter Taxon 24</taxon>
    </lineage>
</organism>
<feature type="domain" description="Acyltransferase 3" evidence="2">
    <location>
        <begin position="8"/>
        <end position="323"/>
    </location>
</feature>
<evidence type="ECO:0000259" key="2">
    <source>
        <dbReference type="Pfam" id="PF01757"/>
    </source>
</evidence>
<feature type="transmembrane region" description="Helical" evidence="1">
    <location>
        <begin position="12"/>
        <end position="28"/>
    </location>
</feature>
<dbReference type="InterPro" id="IPR043968">
    <property type="entry name" value="SGNH"/>
</dbReference>
<feature type="transmembrane region" description="Helical" evidence="1">
    <location>
        <begin position="75"/>
        <end position="94"/>
    </location>
</feature>
<feature type="transmembrane region" description="Helical" evidence="1">
    <location>
        <begin position="34"/>
        <end position="54"/>
    </location>
</feature>
<dbReference type="GO" id="GO:0016747">
    <property type="term" value="F:acyltransferase activity, transferring groups other than amino-acyl groups"/>
    <property type="evidence" value="ECO:0007669"/>
    <property type="project" value="InterPro"/>
</dbReference>
<feature type="transmembrane region" description="Helical" evidence="1">
    <location>
        <begin position="284"/>
        <end position="301"/>
    </location>
</feature>
<reference evidence="4 5" key="1">
    <citation type="submission" date="2020-04" db="EMBL/GenBank/DDBJ databases">
        <title>Acinetobacter Taxon 24.</title>
        <authorList>
            <person name="Nemec A."/>
            <person name="Radolfova-Krizova L."/>
            <person name="Higgins P.G."/>
            <person name="Spanelova P."/>
        </authorList>
    </citation>
    <scope>NUCLEOTIDE SEQUENCE [LARGE SCALE GENOMIC DNA]</scope>
    <source>
        <strain evidence="4 5">ANC 5380</strain>
    </source>
</reference>
<feature type="transmembrane region" description="Helical" evidence="1">
    <location>
        <begin position="144"/>
        <end position="160"/>
    </location>
</feature>
<proteinExistence type="predicted"/>
<feature type="transmembrane region" description="Helical" evidence="1">
    <location>
        <begin position="307"/>
        <end position="324"/>
    </location>
</feature>
<dbReference type="InterPro" id="IPR050879">
    <property type="entry name" value="Acyltransferase_3"/>
</dbReference>
<feature type="transmembrane region" description="Helical" evidence="1">
    <location>
        <begin position="226"/>
        <end position="242"/>
    </location>
</feature>
<keyword evidence="4" id="KW-0808">Transferase</keyword>
<dbReference type="AlphaFoldDB" id="A0A7Y2WBG1"/>
<evidence type="ECO:0000313" key="5">
    <source>
        <dbReference type="Proteomes" id="UP000569202"/>
    </source>
</evidence>
<dbReference type="PANTHER" id="PTHR23028">
    <property type="entry name" value="ACETYLTRANSFERASE"/>
    <property type="match status" value="1"/>
</dbReference>
<evidence type="ECO:0000313" key="4">
    <source>
        <dbReference type="EMBL" id="NNH78322.1"/>
    </source>
</evidence>
<feature type="domain" description="SGNH" evidence="3">
    <location>
        <begin position="392"/>
        <end position="639"/>
    </location>
</feature>
<comment type="caution">
    <text evidence="4">The sequence shown here is derived from an EMBL/GenBank/DDBJ whole genome shotgun (WGS) entry which is preliminary data.</text>
</comment>
<name>A0A7Y2WBG1_9GAMM</name>
<gene>
    <name evidence="4" type="ORF">HLH17_11700</name>
</gene>
<dbReference type="EMBL" id="JABERL010000032">
    <property type="protein sequence ID" value="NNH78322.1"/>
    <property type="molecule type" value="Genomic_DNA"/>
</dbReference>
<keyword evidence="1" id="KW-0812">Transmembrane</keyword>
<dbReference type="Proteomes" id="UP000569202">
    <property type="component" value="Unassembled WGS sequence"/>
</dbReference>